<dbReference type="Gene3D" id="3.40.970.30">
    <property type="entry name" value="yp_829618.1 like domains"/>
    <property type="match status" value="1"/>
</dbReference>
<evidence type="ECO:0000256" key="1">
    <source>
        <dbReference type="SAM" id="MobiDB-lite"/>
    </source>
</evidence>
<evidence type="ECO:0000259" key="2">
    <source>
        <dbReference type="Pfam" id="PF25056"/>
    </source>
</evidence>
<sequence length="145" mass="15539">MTAAARETGRPVPEFPGESGERQTCEGGIQVWLEAPGVMRVKLPELAEVAGRHAAAAADLVRTLSKGQTFPLLLDLTRVKSVSRQARSVYGHPTVVSAYALLGDGPVDRVLAHYFLGDSPEGLPAKFFESEADALHWLGTVCDEP</sequence>
<evidence type="ECO:0000313" key="4">
    <source>
        <dbReference type="Proteomes" id="UP000247832"/>
    </source>
</evidence>
<dbReference type="Pfam" id="PF25056">
    <property type="entry name" value="DUF7793"/>
    <property type="match status" value="1"/>
</dbReference>
<comment type="caution">
    <text evidence="3">The sequence shown here is derived from an EMBL/GenBank/DDBJ whole genome shotgun (WGS) entry which is preliminary data.</text>
</comment>
<protein>
    <submittedName>
        <fullName evidence="3">STAS/SEC14 domain-containing protein</fullName>
    </submittedName>
</protein>
<organism evidence="3 4">
    <name type="scientific">Arthrobacter livingstonensis</name>
    <dbReference type="NCBI Taxonomy" id="670078"/>
    <lineage>
        <taxon>Bacteria</taxon>
        <taxon>Bacillati</taxon>
        <taxon>Actinomycetota</taxon>
        <taxon>Actinomycetes</taxon>
        <taxon>Micrococcales</taxon>
        <taxon>Micrococcaceae</taxon>
        <taxon>Arthrobacter</taxon>
    </lineage>
</organism>
<evidence type="ECO:0000313" key="3">
    <source>
        <dbReference type="EMBL" id="PYI65829.1"/>
    </source>
</evidence>
<dbReference type="OrthoDB" id="5114976at2"/>
<dbReference type="EMBL" id="QJVD01000020">
    <property type="protein sequence ID" value="PYI65829.1"/>
    <property type="molecule type" value="Genomic_DNA"/>
</dbReference>
<dbReference type="Gene3D" id="3.40.1680.10">
    <property type="entry name" value="yp_829618.1 domain like"/>
    <property type="match status" value="1"/>
</dbReference>
<feature type="domain" description="DUF7793" evidence="2">
    <location>
        <begin position="32"/>
        <end position="139"/>
    </location>
</feature>
<proteinExistence type="predicted"/>
<reference evidence="3 4" key="1">
    <citation type="submission" date="2018-05" db="EMBL/GenBank/DDBJ databases">
        <title>Genetic diversity of glacier-inhabiting Cryobacterium bacteria in China and description of Cryobacterium mengkeensis sp. nov. and Arthrobacter glacialis sp. nov.</title>
        <authorList>
            <person name="Liu Q."/>
            <person name="Xin Y.-H."/>
        </authorList>
    </citation>
    <scope>NUCLEOTIDE SEQUENCE [LARGE SCALE GENOMIC DNA]</scope>
    <source>
        <strain evidence="3 4">LI2</strain>
    </source>
</reference>
<dbReference type="InterPro" id="IPR056695">
    <property type="entry name" value="DUF7793"/>
</dbReference>
<gene>
    <name evidence="3" type="ORF">CVV68_16510</name>
</gene>
<name>A0A2V5L3H8_9MICC</name>
<dbReference type="Proteomes" id="UP000247832">
    <property type="component" value="Unassembled WGS sequence"/>
</dbReference>
<dbReference type="AlphaFoldDB" id="A0A2V5L3H8"/>
<keyword evidence="4" id="KW-1185">Reference proteome</keyword>
<feature type="region of interest" description="Disordered" evidence="1">
    <location>
        <begin position="1"/>
        <end position="23"/>
    </location>
</feature>
<dbReference type="RefSeq" id="WP_110502106.1">
    <property type="nucleotide sequence ID" value="NZ_QJVD01000020.1"/>
</dbReference>
<accession>A0A2V5L3H8</accession>